<comment type="similarity">
    <text evidence="1">Belongs to the carbohydrate kinase PfkB family.</text>
</comment>
<dbReference type="Pfam" id="PF00294">
    <property type="entry name" value="PfkB"/>
    <property type="match status" value="1"/>
</dbReference>
<dbReference type="Gene3D" id="3.40.1190.20">
    <property type="match status" value="1"/>
</dbReference>
<evidence type="ECO:0000256" key="2">
    <source>
        <dbReference type="ARBA" id="ARBA00022679"/>
    </source>
</evidence>
<dbReference type="GO" id="GO:0016301">
    <property type="term" value="F:kinase activity"/>
    <property type="evidence" value="ECO:0007669"/>
    <property type="project" value="UniProtKB-KW"/>
</dbReference>
<organism evidence="5 6">
    <name type="scientific">Scardovia wiggsiae F0424</name>
    <dbReference type="NCBI Taxonomy" id="857290"/>
    <lineage>
        <taxon>Bacteria</taxon>
        <taxon>Bacillati</taxon>
        <taxon>Actinomycetota</taxon>
        <taxon>Actinomycetes</taxon>
        <taxon>Bifidobacteriales</taxon>
        <taxon>Bifidobacteriaceae</taxon>
        <taxon>Scardovia</taxon>
    </lineage>
</organism>
<dbReference type="PANTHER" id="PTHR43085:SF57">
    <property type="entry name" value="CARBOHYDRATE KINASE PFKB DOMAIN-CONTAINING PROTEIN"/>
    <property type="match status" value="1"/>
</dbReference>
<dbReference type="RefSeq" id="WP_007147110.1">
    <property type="nucleotide sequence ID" value="NZ_AKCI01000001.1"/>
</dbReference>
<feature type="domain" description="Carbohydrate kinase PfkB" evidence="4">
    <location>
        <begin position="29"/>
        <end position="289"/>
    </location>
</feature>
<dbReference type="InterPro" id="IPR011611">
    <property type="entry name" value="PfkB_dom"/>
</dbReference>
<sequence>MTNDPEGHAKKPVIISLGEVLWDILPEGKTAGGAPVNFTYHAIQNGADGYSVSALGNDKLGDELEATVRNAGIHCLFERNSYPTGTAGVAVEDNENSYTITENAAWDHLKITDDIRKAVDMADGIAYGTLASRNEESRSAIMELLESAPHDAFRFFDINLRGDYFSRDLIDQLLGTATYFKMNDSECAFLRSLFGIGGNDDDACQWFFSRYPGLEYVALTAGRRFSCITARTGERSYIKTPHIKMLNAIGSGDVFDGVMATELLKGASMPEAHQKAVNTAAYVCTQREAWPAYPDEIPDYVSWQHLRQDT</sequence>
<dbReference type="EMBL" id="AGZS01000001">
    <property type="protein sequence ID" value="EJD65278.1"/>
    <property type="molecule type" value="Genomic_DNA"/>
</dbReference>
<evidence type="ECO:0000313" key="5">
    <source>
        <dbReference type="EMBL" id="EJD65278.1"/>
    </source>
</evidence>
<dbReference type="SUPFAM" id="SSF53613">
    <property type="entry name" value="Ribokinase-like"/>
    <property type="match status" value="1"/>
</dbReference>
<evidence type="ECO:0000259" key="4">
    <source>
        <dbReference type="Pfam" id="PF00294"/>
    </source>
</evidence>
<name>J0DG20_9BIFI</name>
<dbReference type="OrthoDB" id="3243259at2"/>
<dbReference type="HOGENOM" id="CLU_027634_6_3_11"/>
<evidence type="ECO:0000256" key="1">
    <source>
        <dbReference type="ARBA" id="ARBA00010688"/>
    </source>
</evidence>
<dbReference type="InterPro" id="IPR029056">
    <property type="entry name" value="Ribokinase-like"/>
</dbReference>
<gene>
    <name evidence="5" type="ORF">HMPREF9156_00042</name>
</gene>
<dbReference type="eggNOG" id="COG0524">
    <property type="taxonomic scope" value="Bacteria"/>
</dbReference>
<keyword evidence="2" id="KW-0808">Transferase</keyword>
<dbReference type="STRING" id="857290.HMPREF9156_00042"/>
<dbReference type="AlphaFoldDB" id="J0DG20"/>
<dbReference type="InterPro" id="IPR050306">
    <property type="entry name" value="PfkB_Carbo_kinase"/>
</dbReference>
<accession>J0DG20</accession>
<reference evidence="5 6" key="1">
    <citation type="submission" date="2012-01" db="EMBL/GenBank/DDBJ databases">
        <title>The Genome Sequence of Scardovia wiggsiae F0424.</title>
        <authorList>
            <consortium name="The Broad Institute Genome Sequencing Platform"/>
            <person name="Earl A."/>
            <person name="Ward D."/>
            <person name="Feldgarden M."/>
            <person name="Gevers D."/>
            <person name="Izard J."/>
            <person name="Ganesan A."/>
            <person name="Baranova O.V."/>
            <person name="Blanton J.M."/>
            <person name="Tanner A.C."/>
            <person name="Mathney J."/>
            <person name="Dewhirst F.E."/>
            <person name="Young S.K."/>
            <person name="Zeng Q."/>
            <person name="Gargeya S."/>
            <person name="Fitzgerald M."/>
            <person name="Haas B."/>
            <person name="Abouelleil A."/>
            <person name="Alvarado L."/>
            <person name="Arachchi H.M."/>
            <person name="Berlin A."/>
            <person name="Chapman S.B."/>
            <person name="Gearin G."/>
            <person name="Goldberg J."/>
            <person name="Griggs A."/>
            <person name="Gujja S."/>
            <person name="Hansen M."/>
            <person name="Heiman D."/>
            <person name="Howarth C."/>
            <person name="Larimer J."/>
            <person name="Lui A."/>
            <person name="MacDonald P.J.P."/>
            <person name="McCowen C."/>
            <person name="Montmayeur A."/>
            <person name="Murphy C."/>
            <person name="Neiman D."/>
            <person name="Pearson M."/>
            <person name="Priest M."/>
            <person name="Roberts A."/>
            <person name="Saif S."/>
            <person name="Shea T."/>
            <person name="Sisk P."/>
            <person name="Stolte C."/>
            <person name="Sykes S."/>
            <person name="Wortman J."/>
            <person name="Nusbaum C."/>
            <person name="Birren B."/>
        </authorList>
    </citation>
    <scope>NUCLEOTIDE SEQUENCE [LARGE SCALE GENOMIC DNA]</scope>
    <source>
        <strain evidence="5 6">F0424</strain>
    </source>
</reference>
<evidence type="ECO:0000313" key="6">
    <source>
        <dbReference type="Proteomes" id="UP000006415"/>
    </source>
</evidence>
<dbReference type="Proteomes" id="UP000006415">
    <property type="component" value="Unassembled WGS sequence"/>
</dbReference>
<keyword evidence="3" id="KW-0418">Kinase</keyword>
<keyword evidence="6" id="KW-1185">Reference proteome</keyword>
<comment type="caution">
    <text evidence="5">The sequence shown here is derived from an EMBL/GenBank/DDBJ whole genome shotgun (WGS) entry which is preliminary data.</text>
</comment>
<proteinExistence type="inferred from homology"/>
<evidence type="ECO:0000256" key="3">
    <source>
        <dbReference type="ARBA" id="ARBA00022777"/>
    </source>
</evidence>
<protein>
    <recommendedName>
        <fullName evidence="4">Carbohydrate kinase PfkB domain-containing protein</fullName>
    </recommendedName>
</protein>
<dbReference type="PANTHER" id="PTHR43085">
    <property type="entry name" value="HEXOKINASE FAMILY MEMBER"/>
    <property type="match status" value="1"/>
</dbReference>